<dbReference type="RefSeq" id="WP_150901707.1">
    <property type="nucleotide sequence ID" value="NZ_VTWT01000001.1"/>
</dbReference>
<feature type="transmembrane region" description="Helical" evidence="6">
    <location>
        <begin position="372"/>
        <end position="399"/>
    </location>
</feature>
<dbReference type="PANTHER" id="PTHR30572:SF18">
    <property type="entry name" value="ABC-TYPE MACROLIDE FAMILY EXPORT SYSTEM PERMEASE COMPONENT 2"/>
    <property type="match status" value="1"/>
</dbReference>
<feature type="transmembrane region" description="Helical" evidence="6">
    <location>
        <begin position="21"/>
        <end position="41"/>
    </location>
</feature>
<dbReference type="GO" id="GO:0005886">
    <property type="term" value="C:plasma membrane"/>
    <property type="evidence" value="ECO:0007669"/>
    <property type="project" value="UniProtKB-SubCell"/>
</dbReference>
<keyword evidence="2" id="KW-1003">Cell membrane</keyword>
<evidence type="ECO:0000256" key="1">
    <source>
        <dbReference type="ARBA" id="ARBA00004651"/>
    </source>
</evidence>
<evidence type="ECO:0000256" key="4">
    <source>
        <dbReference type="ARBA" id="ARBA00022989"/>
    </source>
</evidence>
<evidence type="ECO:0000259" key="7">
    <source>
        <dbReference type="Pfam" id="PF02687"/>
    </source>
</evidence>
<feature type="transmembrane region" description="Helical" evidence="6">
    <location>
        <begin position="667"/>
        <end position="688"/>
    </location>
</feature>
<evidence type="ECO:0000256" key="3">
    <source>
        <dbReference type="ARBA" id="ARBA00022692"/>
    </source>
</evidence>
<evidence type="ECO:0000256" key="5">
    <source>
        <dbReference type="ARBA" id="ARBA00023136"/>
    </source>
</evidence>
<evidence type="ECO:0000313" key="10">
    <source>
        <dbReference type="Proteomes" id="UP000326570"/>
    </source>
</evidence>
<dbReference type="InterPro" id="IPR025857">
    <property type="entry name" value="MacB_PCD"/>
</dbReference>
<feature type="transmembrane region" description="Helical" evidence="6">
    <location>
        <begin position="748"/>
        <end position="768"/>
    </location>
</feature>
<comment type="subcellular location">
    <subcellularLocation>
        <location evidence="1">Cell membrane</location>
        <topology evidence="1">Multi-pass membrane protein</topology>
    </subcellularLocation>
</comment>
<dbReference type="Proteomes" id="UP000326570">
    <property type="component" value="Unassembled WGS sequence"/>
</dbReference>
<dbReference type="InterPro" id="IPR050250">
    <property type="entry name" value="Macrolide_Exporter_MacB"/>
</dbReference>
<sequence>MLYNYLKIGLRNLMRHKVFSLINIFGLALGMTCCIFILLWVKDELSFDRFHKHTDNLVRIISVQHYPGSDDLITQSGNGMIAPSMARELPEVERAIRLSWNQEELFSLGEKAFKVDGLYADTTFFEAFTFPLLYGDSKLVLNEPNSVVISDSVALKFFGSTNVVGKVFKTNNSKSYKVTGVVQKPPKNSTIQFDFVKPYKDYLKENQWLNDWDNYGMRNFLQLKPGTDLAAFNRKVAHYPTQPGRGKRDIDVFVQPLKDAHLYSDFRPGKTNSGGILYVRLFSAVAGFILLIACINFMNLATARSSKRAKEVGVRKAIGAAKSQIITQFMLESILIAFLALIVAVNLIGLLLPAFNELTQKAVALDLSNPNLILLLVAVALFTGIVSGSYPAFFLSAFNPVAVLKGTAKSGKGAAFFRKGLVVFQFVLSGILIVSTLVVYLQMEFIRSKDIGLNRENVLYVPMEGDLAKNYDVIKQELLQQPAIVSVAGTSQNPIEMGNNTPDVEWEGKDPKADLLIDIMNVDYDVLQTFDIKLKDGRTFSKAFGADTANYLVNEEAIRLMQLKNPVGNWLKVWDVRGSIIGVVKDFQNRKMQQGLKPLVIRLTKNKAYYSYLFVRTSEGKTSEALKGLEQTLAKHNPAFPFEYKFLDDEFEKMYTSEAIIVKLSNYFATIAIFISCLGLFGLALFTAEQRTKEIGIRKVLGASVSRIVFMLSKDFLKLVLLANIIAWPLSWYLMHKWLEDYAYRTELSWWIFALAAIATMLIALFTVSFQAIKTAIANPVTSLRSE</sequence>
<reference evidence="9 10" key="1">
    <citation type="submission" date="2019-09" db="EMBL/GenBank/DDBJ databases">
        <title>Genome sequence of Adhaeribacter sp. M2.</title>
        <authorList>
            <person name="Srinivasan S."/>
        </authorList>
    </citation>
    <scope>NUCLEOTIDE SEQUENCE [LARGE SCALE GENOMIC DNA]</scope>
    <source>
        <strain evidence="9 10">M2</strain>
    </source>
</reference>
<evidence type="ECO:0000256" key="2">
    <source>
        <dbReference type="ARBA" id="ARBA00022475"/>
    </source>
</evidence>
<keyword evidence="5 6" id="KW-0472">Membrane</keyword>
<dbReference type="AlphaFoldDB" id="A0A5N1J8A4"/>
<evidence type="ECO:0000259" key="8">
    <source>
        <dbReference type="Pfam" id="PF12704"/>
    </source>
</evidence>
<accession>A0A5N1J8A4</accession>
<feature type="domain" description="ABC3 transporter permease C-terminal" evidence="7">
    <location>
        <begin position="668"/>
        <end position="779"/>
    </location>
</feature>
<dbReference type="PANTHER" id="PTHR30572">
    <property type="entry name" value="MEMBRANE COMPONENT OF TRANSPORTER-RELATED"/>
    <property type="match status" value="1"/>
</dbReference>
<evidence type="ECO:0000256" key="6">
    <source>
        <dbReference type="SAM" id="Phobius"/>
    </source>
</evidence>
<gene>
    <name evidence="9" type="ORF">F0P94_00295</name>
</gene>
<comment type="caution">
    <text evidence="9">The sequence shown here is derived from an EMBL/GenBank/DDBJ whole genome shotgun (WGS) entry which is preliminary data.</text>
</comment>
<name>A0A5N1J8A4_9BACT</name>
<keyword evidence="10" id="KW-1185">Reference proteome</keyword>
<feature type="domain" description="ABC3 transporter permease C-terminal" evidence="7">
    <location>
        <begin position="284"/>
        <end position="399"/>
    </location>
</feature>
<dbReference type="InterPro" id="IPR003838">
    <property type="entry name" value="ABC3_permease_C"/>
</dbReference>
<proteinExistence type="predicted"/>
<feature type="transmembrane region" description="Helical" evidence="6">
    <location>
        <begin position="716"/>
        <end position="736"/>
    </location>
</feature>
<organism evidence="9 10">
    <name type="scientific">Adhaeribacter soli</name>
    <dbReference type="NCBI Taxonomy" id="2607655"/>
    <lineage>
        <taxon>Bacteria</taxon>
        <taxon>Pseudomonadati</taxon>
        <taxon>Bacteroidota</taxon>
        <taxon>Cytophagia</taxon>
        <taxon>Cytophagales</taxon>
        <taxon>Hymenobacteraceae</taxon>
        <taxon>Adhaeribacter</taxon>
    </lineage>
</organism>
<protein>
    <submittedName>
        <fullName evidence="9">FtsX-like permease family protein</fullName>
    </submittedName>
</protein>
<keyword evidence="3 6" id="KW-0812">Transmembrane</keyword>
<feature type="domain" description="MacB-like periplasmic core" evidence="8">
    <location>
        <begin position="430"/>
        <end position="627"/>
    </location>
</feature>
<feature type="transmembrane region" description="Helical" evidence="6">
    <location>
        <begin position="329"/>
        <end position="352"/>
    </location>
</feature>
<evidence type="ECO:0000313" key="9">
    <source>
        <dbReference type="EMBL" id="KAA9345565.1"/>
    </source>
</evidence>
<keyword evidence="4 6" id="KW-1133">Transmembrane helix</keyword>
<dbReference type="GO" id="GO:0022857">
    <property type="term" value="F:transmembrane transporter activity"/>
    <property type="evidence" value="ECO:0007669"/>
    <property type="project" value="TreeGrafter"/>
</dbReference>
<dbReference type="Pfam" id="PF12704">
    <property type="entry name" value="MacB_PCD"/>
    <property type="match status" value="2"/>
</dbReference>
<feature type="transmembrane region" description="Helical" evidence="6">
    <location>
        <begin position="420"/>
        <end position="441"/>
    </location>
</feature>
<dbReference type="EMBL" id="VTWT01000001">
    <property type="protein sequence ID" value="KAA9345565.1"/>
    <property type="molecule type" value="Genomic_DNA"/>
</dbReference>
<feature type="transmembrane region" description="Helical" evidence="6">
    <location>
        <begin position="277"/>
        <end position="298"/>
    </location>
</feature>
<dbReference type="Pfam" id="PF02687">
    <property type="entry name" value="FtsX"/>
    <property type="match status" value="2"/>
</dbReference>
<feature type="domain" description="MacB-like periplasmic core" evidence="8">
    <location>
        <begin position="20"/>
        <end position="237"/>
    </location>
</feature>